<keyword evidence="6" id="KW-0479">Metal-binding</keyword>
<keyword evidence="5" id="KW-0004">4Fe-4S</keyword>
<comment type="caution">
    <text evidence="12">The sequence shown here is derived from an EMBL/GenBank/DDBJ whole genome shotgun (WGS) entry which is preliminary data.</text>
</comment>
<evidence type="ECO:0000256" key="1">
    <source>
        <dbReference type="ARBA" id="ARBA00001966"/>
    </source>
</evidence>
<evidence type="ECO:0000256" key="9">
    <source>
        <dbReference type="ARBA" id="ARBA00023239"/>
    </source>
</evidence>
<keyword evidence="7" id="KW-0408">Iron</keyword>
<evidence type="ECO:0000313" key="12">
    <source>
        <dbReference type="EMBL" id="EDI0830534.1"/>
    </source>
</evidence>
<dbReference type="Pfam" id="PF03313">
    <property type="entry name" value="SDH_alpha"/>
    <property type="match status" value="1"/>
</dbReference>
<dbReference type="GO" id="GO:0051539">
    <property type="term" value="F:4 iron, 4 sulfur cluster binding"/>
    <property type="evidence" value="ECO:0007669"/>
    <property type="project" value="UniProtKB-KW"/>
</dbReference>
<sequence>PLEPGALTRFFLTAAAIAILFKQNASILGSEVGCQGEVGVACSMAAAGLAELMGASVEQTLSAAEIAMEHHLGLTCDPLGGQVQIPCIERNAISAVKAINAATMAMSRVSEPCISLDEIIAAMYETGKDMSAKYRETYHGSLGKIQPRKRG</sequence>
<reference evidence="12" key="1">
    <citation type="submission" date="2018-07" db="EMBL/GenBank/DDBJ databases">
        <authorList>
            <person name="Ashton P.M."/>
            <person name="Dallman T."/>
            <person name="Nair S."/>
            <person name="De Pinna E."/>
            <person name="Peters T."/>
            <person name="Grant K."/>
        </authorList>
    </citation>
    <scope>NUCLEOTIDE SEQUENCE</scope>
    <source>
        <strain evidence="12">348754</strain>
    </source>
</reference>
<dbReference type="InterPro" id="IPR005130">
    <property type="entry name" value="Ser_deHydtase-like_asu"/>
</dbReference>
<gene>
    <name evidence="12" type="ORF">CC874_22580</name>
</gene>
<dbReference type="PANTHER" id="PTHR30182">
    <property type="entry name" value="L-SERINE DEHYDRATASE"/>
    <property type="match status" value="1"/>
</dbReference>
<evidence type="ECO:0000256" key="10">
    <source>
        <dbReference type="ARBA" id="ARBA00049406"/>
    </source>
</evidence>
<evidence type="ECO:0000256" key="4">
    <source>
        <dbReference type="ARBA" id="ARBA00022432"/>
    </source>
</evidence>
<comment type="similarity">
    <text evidence="2">Belongs to the iron-sulfur dependent L-serine dehydratase family.</text>
</comment>
<dbReference type="GO" id="GO:0006094">
    <property type="term" value="P:gluconeogenesis"/>
    <property type="evidence" value="ECO:0007669"/>
    <property type="project" value="UniProtKB-KW"/>
</dbReference>
<dbReference type="EMBL" id="AAMJTU010000129">
    <property type="protein sequence ID" value="EDI0830534.1"/>
    <property type="molecule type" value="Genomic_DNA"/>
</dbReference>
<evidence type="ECO:0000256" key="7">
    <source>
        <dbReference type="ARBA" id="ARBA00023004"/>
    </source>
</evidence>
<dbReference type="GO" id="GO:0003941">
    <property type="term" value="F:L-serine ammonia-lyase activity"/>
    <property type="evidence" value="ECO:0007669"/>
    <property type="project" value="UniProtKB-EC"/>
</dbReference>
<accession>A0A636LNG3</accession>
<protein>
    <recommendedName>
        <fullName evidence="3">L-serine ammonia-lyase</fullName>
        <ecNumber evidence="3">4.3.1.17</ecNumber>
    </recommendedName>
</protein>
<evidence type="ECO:0000256" key="2">
    <source>
        <dbReference type="ARBA" id="ARBA00008636"/>
    </source>
</evidence>
<keyword evidence="8" id="KW-0411">Iron-sulfur</keyword>
<feature type="non-terminal residue" evidence="12">
    <location>
        <position position="1"/>
    </location>
</feature>
<dbReference type="PANTHER" id="PTHR30182:SF6">
    <property type="entry name" value="L-SERINE DEHYDRATASE TDCG"/>
    <property type="match status" value="1"/>
</dbReference>
<comment type="cofactor">
    <cofactor evidence="1">
        <name>[4Fe-4S] cluster</name>
        <dbReference type="ChEBI" id="CHEBI:49883"/>
    </cofactor>
</comment>
<evidence type="ECO:0000256" key="5">
    <source>
        <dbReference type="ARBA" id="ARBA00022485"/>
    </source>
</evidence>
<dbReference type="EC" id="4.3.1.17" evidence="3"/>
<evidence type="ECO:0000256" key="3">
    <source>
        <dbReference type="ARBA" id="ARBA00012093"/>
    </source>
</evidence>
<dbReference type="InterPro" id="IPR051318">
    <property type="entry name" value="Fe-S_L-Ser"/>
</dbReference>
<dbReference type="GO" id="GO:0046872">
    <property type="term" value="F:metal ion binding"/>
    <property type="evidence" value="ECO:0007669"/>
    <property type="project" value="UniProtKB-KW"/>
</dbReference>
<evidence type="ECO:0000256" key="8">
    <source>
        <dbReference type="ARBA" id="ARBA00023014"/>
    </source>
</evidence>
<keyword evidence="4" id="KW-0312">Gluconeogenesis</keyword>
<proteinExistence type="inferred from homology"/>
<evidence type="ECO:0000259" key="11">
    <source>
        <dbReference type="Pfam" id="PF03313"/>
    </source>
</evidence>
<comment type="catalytic activity">
    <reaction evidence="10">
        <text>L-serine = pyruvate + NH4(+)</text>
        <dbReference type="Rhea" id="RHEA:19169"/>
        <dbReference type="ChEBI" id="CHEBI:15361"/>
        <dbReference type="ChEBI" id="CHEBI:28938"/>
        <dbReference type="ChEBI" id="CHEBI:33384"/>
        <dbReference type="EC" id="4.3.1.17"/>
    </reaction>
</comment>
<name>A0A636LNG3_SALET</name>
<feature type="domain" description="Serine dehydratase-like alpha subunit" evidence="11">
    <location>
        <begin position="7"/>
        <end position="142"/>
    </location>
</feature>
<evidence type="ECO:0000256" key="6">
    <source>
        <dbReference type="ARBA" id="ARBA00022723"/>
    </source>
</evidence>
<dbReference type="AlphaFoldDB" id="A0A636LNG3"/>
<keyword evidence="9 12" id="KW-0456">Lyase</keyword>
<organism evidence="12">
    <name type="scientific">Salmonella enterica subsp. enterica serovar Brancaster</name>
    <dbReference type="NCBI Taxonomy" id="2511819"/>
    <lineage>
        <taxon>Bacteria</taxon>
        <taxon>Pseudomonadati</taxon>
        <taxon>Pseudomonadota</taxon>
        <taxon>Gammaproteobacteria</taxon>
        <taxon>Enterobacterales</taxon>
        <taxon>Enterobacteriaceae</taxon>
        <taxon>Salmonella</taxon>
    </lineage>
</organism>